<dbReference type="Proteomes" id="UP000256478">
    <property type="component" value="Unassembled WGS sequence"/>
</dbReference>
<evidence type="ECO:0000256" key="1">
    <source>
        <dbReference type="ARBA" id="ARBA00008769"/>
    </source>
</evidence>
<evidence type="ECO:0000313" key="3">
    <source>
        <dbReference type="EMBL" id="REL27605.1"/>
    </source>
</evidence>
<evidence type="ECO:0000313" key="4">
    <source>
        <dbReference type="Proteomes" id="UP000256478"/>
    </source>
</evidence>
<reference evidence="3 4" key="1">
    <citation type="submission" date="2018-08" db="EMBL/GenBank/DDBJ databases">
        <title>Thalassotalea euphylliae genome.</title>
        <authorList>
            <person name="Summers S."/>
            <person name="Rice S.A."/>
            <person name="Freckelton M.L."/>
            <person name="Nedved B.T."/>
            <person name="Hadfield M.G."/>
        </authorList>
    </citation>
    <scope>NUCLEOTIDE SEQUENCE [LARGE SCALE GENOMIC DNA]</scope>
    <source>
        <strain evidence="3 4">H1</strain>
    </source>
</reference>
<feature type="chain" id="PRO_5017645108" description="Porin" evidence="2">
    <location>
        <begin position="19"/>
        <end position="350"/>
    </location>
</feature>
<evidence type="ECO:0000256" key="2">
    <source>
        <dbReference type="SAM" id="SignalP"/>
    </source>
</evidence>
<evidence type="ECO:0008006" key="5">
    <source>
        <dbReference type="Google" id="ProtNLM"/>
    </source>
</evidence>
<dbReference type="InterPro" id="IPR038673">
    <property type="entry name" value="OprB_sf"/>
</dbReference>
<comment type="caution">
    <text evidence="3">The sequence shown here is derived from an EMBL/GenBank/DDBJ whole genome shotgun (WGS) entry which is preliminary data.</text>
</comment>
<organism evidence="3 4">
    <name type="scientific">Thalassotalea euphylliae</name>
    <dbReference type="NCBI Taxonomy" id="1655234"/>
    <lineage>
        <taxon>Bacteria</taxon>
        <taxon>Pseudomonadati</taxon>
        <taxon>Pseudomonadota</taxon>
        <taxon>Gammaproteobacteria</taxon>
        <taxon>Alteromonadales</taxon>
        <taxon>Colwelliaceae</taxon>
        <taxon>Thalassotalea</taxon>
    </lineage>
</organism>
<accession>A0A3E0TUK7</accession>
<dbReference type="RefSeq" id="WP_116008678.1">
    <property type="nucleotide sequence ID" value="NZ_QUOU01000001.1"/>
</dbReference>
<dbReference type="OrthoDB" id="9889088at2"/>
<protein>
    <recommendedName>
        <fullName evidence="5">Porin</fullName>
    </recommendedName>
</protein>
<dbReference type="SUPFAM" id="SSF56935">
    <property type="entry name" value="Porins"/>
    <property type="match status" value="1"/>
</dbReference>
<proteinExistence type="inferred from homology"/>
<sequence>MLKKSLIGLLMLPTLSHAIELSGALTGFYLTTSADDVNSEFIGVLDADIEGQLPIGRWHMYVEGTSSSKAGKVTATYGEALADAGGAADEDGDGRIQISSLEYYLPLGKGELVAGLLYPSGFTESGDWSNDETTQFISSAFVNIQTSGAPDYALGLGYTGQIDEQLSYSFLLSQAQGLGDLDARYSTLFDELDEYFTSAELVWQYQQLTIHGALWISSLDIEAFDGGMDNNAGGHLTLAYQTDVGQFLFRYGLANEDVSEIDAFYGVSWQQQVDRWAFGLGYSQSMVSSELNTNNELDDISQFEAYAKYQVLDNVHLTGSIQHIENSGFGDLGEIETEPTIVTLRASFEF</sequence>
<name>A0A3E0TUK7_9GAMM</name>
<comment type="similarity">
    <text evidence="1">Belongs to the OprB family.</text>
</comment>
<feature type="signal peptide" evidence="2">
    <location>
        <begin position="1"/>
        <end position="18"/>
    </location>
</feature>
<dbReference type="Gene3D" id="2.40.160.180">
    <property type="entry name" value="Carbohydrate-selective porin OprB"/>
    <property type="match status" value="1"/>
</dbReference>
<keyword evidence="2" id="KW-0732">Signal</keyword>
<dbReference type="EMBL" id="QUOU01000001">
    <property type="protein sequence ID" value="REL27605.1"/>
    <property type="molecule type" value="Genomic_DNA"/>
</dbReference>
<gene>
    <name evidence="3" type="ORF">DXX93_14260</name>
</gene>
<dbReference type="AlphaFoldDB" id="A0A3E0TUK7"/>